<comment type="caution">
    <text evidence="2">The sequence shown here is derived from an EMBL/GenBank/DDBJ whole genome shotgun (WGS) entry which is preliminary data.</text>
</comment>
<dbReference type="Gene3D" id="3.30.450.20">
    <property type="entry name" value="PAS domain"/>
    <property type="match status" value="1"/>
</dbReference>
<dbReference type="EMBL" id="JBHSIV010000014">
    <property type="protein sequence ID" value="MFC5063558.1"/>
    <property type="molecule type" value="Genomic_DNA"/>
</dbReference>
<dbReference type="Proteomes" id="UP001595947">
    <property type="component" value="Unassembled WGS sequence"/>
</dbReference>
<sequence>MDRIGAYTWHPATDRWTWNDTMYRLLGYRPGQVRPSRALVVAHKHPADRAQVGNVMAEAAAHALPYSHRHRIVSVAGEVLEVAAIGYVADDGRGSSRGVLFHGYLVHLATLTPHRPSRSAASAGAGVPTVSFEVPRVAGPLWDLDPAREDDRLLGRAVTALARAADLPDAAASHLLGHLANVAALPLVVVADRLLALSLDPDVRVLGDLLTGLAAEVPEPN</sequence>
<dbReference type="RefSeq" id="WP_378036904.1">
    <property type="nucleotide sequence ID" value="NZ_JBHSIV010000014.1"/>
</dbReference>
<dbReference type="Pfam" id="PF08447">
    <property type="entry name" value="PAS_3"/>
    <property type="match status" value="1"/>
</dbReference>
<gene>
    <name evidence="2" type="ORF">ACFPBZ_15155</name>
</gene>
<evidence type="ECO:0000259" key="1">
    <source>
        <dbReference type="Pfam" id="PF08447"/>
    </source>
</evidence>
<accession>A0ABV9YQ95</accession>
<dbReference type="InterPro" id="IPR000014">
    <property type="entry name" value="PAS"/>
</dbReference>
<protein>
    <submittedName>
        <fullName evidence="2">PAS domain-containing protein</fullName>
    </submittedName>
</protein>
<reference evidence="3" key="1">
    <citation type="journal article" date="2019" name="Int. J. Syst. Evol. Microbiol.">
        <title>The Global Catalogue of Microorganisms (GCM) 10K type strain sequencing project: providing services to taxonomists for standard genome sequencing and annotation.</title>
        <authorList>
            <consortium name="The Broad Institute Genomics Platform"/>
            <consortium name="The Broad Institute Genome Sequencing Center for Infectious Disease"/>
            <person name="Wu L."/>
            <person name="Ma J."/>
        </authorList>
    </citation>
    <scope>NUCLEOTIDE SEQUENCE [LARGE SCALE GENOMIC DNA]</scope>
    <source>
        <strain evidence="3">CGMCC 4.7093</strain>
    </source>
</reference>
<feature type="domain" description="PAS fold-3" evidence="1">
    <location>
        <begin position="16"/>
        <end position="95"/>
    </location>
</feature>
<dbReference type="CDD" id="cd00130">
    <property type="entry name" value="PAS"/>
    <property type="match status" value="1"/>
</dbReference>
<dbReference type="SUPFAM" id="SSF55785">
    <property type="entry name" value="PYP-like sensor domain (PAS domain)"/>
    <property type="match status" value="1"/>
</dbReference>
<evidence type="ECO:0000313" key="2">
    <source>
        <dbReference type="EMBL" id="MFC5063558.1"/>
    </source>
</evidence>
<keyword evidence="3" id="KW-1185">Reference proteome</keyword>
<name>A0ABV9YQ95_9PSEU</name>
<dbReference type="InterPro" id="IPR035965">
    <property type="entry name" value="PAS-like_dom_sf"/>
</dbReference>
<dbReference type="InterPro" id="IPR013655">
    <property type="entry name" value="PAS_fold_3"/>
</dbReference>
<organism evidence="2 3">
    <name type="scientific">Actinomycetospora atypica</name>
    <dbReference type="NCBI Taxonomy" id="1290095"/>
    <lineage>
        <taxon>Bacteria</taxon>
        <taxon>Bacillati</taxon>
        <taxon>Actinomycetota</taxon>
        <taxon>Actinomycetes</taxon>
        <taxon>Pseudonocardiales</taxon>
        <taxon>Pseudonocardiaceae</taxon>
        <taxon>Actinomycetospora</taxon>
    </lineage>
</organism>
<evidence type="ECO:0000313" key="3">
    <source>
        <dbReference type="Proteomes" id="UP001595947"/>
    </source>
</evidence>
<proteinExistence type="predicted"/>